<proteinExistence type="inferred from homology"/>
<dbReference type="GO" id="GO:0005506">
    <property type="term" value="F:iron ion binding"/>
    <property type="evidence" value="ECO:0007669"/>
    <property type="project" value="InterPro"/>
</dbReference>
<keyword evidence="7 13" id="KW-0408">Iron</keyword>
<dbReference type="InterPro" id="IPR002401">
    <property type="entry name" value="Cyt_P450_E_grp-I"/>
</dbReference>
<accession>A0A6B0RB20</accession>
<dbReference type="Proteomes" id="UP000322234">
    <property type="component" value="Unassembled WGS sequence"/>
</dbReference>
<feature type="binding site" description="axial binding residue" evidence="13">
    <location>
        <position position="274"/>
    </location>
    <ligand>
        <name>heme</name>
        <dbReference type="ChEBI" id="CHEBI:30413"/>
    </ligand>
    <ligandPart>
        <name>Fe</name>
        <dbReference type="ChEBI" id="CHEBI:18248"/>
    </ligandPart>
</feature>
<keyword evidence="6 14" id="KW-0560">Oxidoreductase</keyword>
<dbReference type="EMBL" id="VBQZ03000031">
    <property type="protein sequence ID" value="MXQ86191.1"/>
    <property type="molecule type" value="Genomic_DNA"/>
</dbReference>
<keyword evidence="9" id="KW-0472">Membrane</keyword>
<evidence type="ECO:0000256" key="10">
    <source>
        <dbReference type="ARBA" id="ARBA00038885"/>
    </source>
</evidence>
<dbReference type="PANTHER" id="PTHR24291:SF43">
    <property type="entry name" value="AROMATASE"/>
    <property type="match status" value="1"/>
</dbReference>
<evidence type="ECO:0000256" key="11">
    <source>
        <dbReference type="ARBA" id="ARBA00042499"/>
    </source>
</evidence>
<dbReference type="PROSITE" id="PS00086">
    <property type="entry name" value="CYTOCHROME_P450"/>
    <property type="match status" value="1"/>
</dbReference>
<dbReference type="InterPro" id="IPR017972">
    <property type="entry name" value="Cyt_P450_CS"/>
</dbReference>
<evidence type="ECO:0000256" key="8">
    <source>
        <dbReference type="ARBA" id="ARBA00023033"/>
    </source>
</evidence>
<dbReference type="InterPro" id="IPR001128">
    <property type="entry name" value="Cyt_P450"/>
</dbReference>
<dbReference type="InterPro" id="IPR050196">
    <property type="entry name" value="Cytochrome_P450_Monoox"/>
</dbReference>
<evidence type="ECO:0000256" key="2">
    <source>
        <dbReference type="ARBA" id="ARBA00004370"/>
    </source>
</evidence>
<evidence type="ECO:0000256" key="6">
    <source>
        <dbReference type="ARBA" id="ARBA00023002"/>
    </source>
</evidence>
<name>A0A6B0RB20_9CETA</name>
<comment type="similarity">
    <text evidence="3 14">Belongs to the cytochrome P450 family.</text>
</comment>
<dbReference type="GO" id="GO:0005783">
    <property type="term" value="C:endoplasmic reticulum"/>
    <property type="evidence" value="ECO:0007669"/>
    <property type="project" value="TreeGrafter"/>
</dbReference>
<evidence type="ECO:0000256" key="7">
    <source>
        <dbReference type="ARBA" id="ARBA00023004"/>
    </source>
</evidence>
<evidence type="ECO:0000256" key="14">
    <source>
        <dbReference type="RuleBase" id="RU000461"/>
    </source>
</evidence>
<dbReference type="GO" id="GO:0016020">
    <property type="term" value="C:membrane"/>
    <property type="evidence" value="ECO:0007669"/>
    <property type="project" value="UniProtKB-SubCell"/>
</dbReference>
<dbReference type="AlphaFoldDB" id="A0A6B0RB20"/>
<dbReference type="InterPro" id="IPR036396">
    <property type="entry name" value="Cyt_P450_sf"/>
</dbReference>
<dbReference type="GO" id="GO:0070330">
    <property type="term" value="F:aromatase activity"/>
    <property type="evidence" value="ECO:0007669"/>
    <property type="project" value="UniProtKB-EC"/>
</dbReference>
<dbReference type="SUPFAM" id="SSF48264">
    <property type="entry name" value="Cytochrome P450"/>
    <property type="match status" value="1"/>
</dbReference>
<evidence type="ECO:0000256" key="3">
    <source>
        <dbReference type="ARBA" id="ARBA00010617"/>
    </source>
</evidence>
<comment type="subcellular location">
    <subcellularLocation>
        <location evidence="2">Membrane</location>
    </subcellularLocation>
</comment>
<keyword evidence="16" id="KW-1185">Reference proteome</keyword>
<evidence type="ECO:0000313" key="16">
    <source>
        <dbReference type="Proteomes" id="UP000322234"/>
    </source>
</evidence>
<dbReference type="EC" id="1.14.14.14" evidence="10"/>
<keyword evidence="8 14" id="KW-0503">Monooxygenase</keyword>
<keyword evidence="4 13" id="KW-0349">Heme</keyword>
<keyword evidence="5 13" id="KW-0479">Metal-binding</keyword>
<dbReference type="GO" id="GO:0032355">
    <property type="term" value="P:response to estradiol"/>
    <property type="evidence" value="ECO:0007669"/>
    <property type="project" value="TreeGrafter"/>
</dbReference>
<protein>
    <recommendedName>
        <fullName evidence="10">aromatase</fullName>
        <ecNumber evidence="10">1.14.14.14</ecNumber>
    </recommendedName>
    <alternativeName>
        <fullName evidence="12">Cytochrome P-450AROM</fullName>
    </alternativeName>
    <alternativeName>
        <fullName evidence="11">Estrogen synthase</fullName>
    </alternativeName>
</protein>
<evidence type="ECO:0000256" key="4">
    <source>
        <dbReference type="ARBA" id="ARBA00022617"/>
    </source>
</evidence>
<dbReference type="Gene3D" id="1.10.630.10">
    <property type="entry name" value="Cytochrome P450"/>
    <property type="match status" value="1"/>
</dbReference>
<evidence type="ECO:0000256" key="13">
    <source>
        <dbReference type="PIRSR" id="PIRSR602401-1"/>
    </source>
</evidence>
<evidence type="ECO:0000256" key="1">
    <source>
        <dbReference type="ARBA" id="ARBA00001971"/>
    </source>
</evidence>
<reference evidence="15" key="1">
    <citation type="submission" date="2019-10" db="EMBL/GenBank/DDBJ databases">
        <title>The sequence and de novo assembly of the wild yak genome.</title>
        <authorList>
            <person name="Liu Y."/>
        </authorList>
    </citation>
    <scope>NUCLEOTIDE SEQUENCE [LARGE SCALE GENOMIC DNA]</scope>
    <source>
        <strain evidence="15">WY2019</strain>
    </source>
</reference>
<dbReference type="PRINTS" id="PR00463">
    <property type="entry name" value="EP450I"/>
</dbReference>
<evidence type="ECO:0000256" key="5">
    <source>
        <dbReference type="ARBA" id="ARBA00022723"/>
    </source>
</evidence>
<evidence type="ECO:0000256" key="9">
    <source>
        <dbReference type="ARBA" id="ARBA00023136"/>
    </source>
</evidence>
<dbReference type="Pfam" id="PF00067">
    <property type="entry name" value="p450"/>
    <property type="match status" value="1"/>
</dbReference>
<dbReference type="GO" id="GO:0008585">
    <property type="term" value="P:female gonad development"/>
    <property type="evidence" value="ECO:0007669"/>
    <property type="project" value="TreeGrafter"/>
</dbReference>
<comment type="cofactor">
    <cofactor evidence="1 13">
        <name>heme</name>
        <dbReference type="ChEBI" id="CHEBI:30413"/>
    </cofactor>
</comment>
<sequence length="340" mass="38742">MPVLAQNLSGPYCQLYFLLYNTGSPGLVCMVTICADSITKHLDRLEEVCNDLGYVDVLTLMRHIMLNTSNMLFLRIPLDESTLVVKSRVILMHGKLSFSNQTSSLSFLGYVGSMRNLSEKLEDSMDFATELILAEKRGELSGQNINQCILEMTIAAPDTMSVSVFFVLFLITTHPQVEEAVMKEIQTVVGERKIKSDDIQKLTVPVMDLVMSKALEDEVIDGYPVKKGTNIILNLGRMHRLEFFPKPNKFTFENFAKNVPYRYFQPFGFGPRACAGKYIAMVMMKVVLVTLLRRFHVQTLQGRCVEKMQKKNDLSLHPDETRDRLEMIFTPRNSDKCLER</sequence>
<dbReference type="GO" id="GO:0020037">
    <property type="term" value="F:heme binding"/>
    <property type="evidence" value="ECO:0007669"/>
    <property type="project" value="InterPro"/>
</dbReference>
<organism evidence="15 16">
    <name type="scientific">Bos mutus</name>
    <name type="common">wild yak</name>
    <dbReference type="NCBI Taxonomy" id="72004"/>
    <lineage>
        <taxon>Eukaryota</taxon>
        <taxon>Metazoa</taxon>
        <taxon>Chordata</taxon>
        <taxon>Craniata</taxon>
        <taxon>Vertebrata</taxon>
        <taxon>Euteleostomi</taxon>
        <taxon>Mammalia</taxon>
        <taxon>Eutheria</taxon>
        <taxon>Laurasiatheria</taxon>
        <taxon>Artiodactyla</taxon>
        <taxon>Ruminantia</taxon>
        <taxon>Pecora</taxon>
        <taxon>Bovidae</taxon>
        <taxon>Bovinae</taxon>
        <taxon>Bos</taxon>
    </lineage>
</organism>
<dbReference type="PANTHER" id="PTHR24291">
    <property type="entry name" value="CYTOCHROME P450 FAMILY 4"/>
    <property type="match status" value="1"/>
</dbReference>
<evidence type="ECO:0000313" key="15">
    <source>
        <dbReference type="EMBL" id="MXQ86191.1"/>
    </source>
</evidence>
<gene>
    <name evidence="15" type="ORF">E5288_WYG006501</name>
</gene>
<comment type="caution">
    <text evidence="15">The sequence shown here is derived from an EMBL/GenBank/DDBJ whole genome shotgun (WGS) entry which is preliminary data.</text>
</comment>
<evidence type="ECO:0000256" key="12">
    <source>
        <dbReference type="ARBA" id="ARBA00043174"/>
    </source>
</evidence>